<evidence type="ECO:0000313" key="3">
    <source>
        <dbReference type="Proteomes" id="UP000015105"/>
    </source>
</evidence>
<reference evidence="3" key="2">
    <citation type="journal article" date="2017" name="Nat. Plants">
        <title>The Aegilops tauschii genome reveals multiple impacts of transposons.</title>
        <authorList>
            <person name="Zhao G."/>
            <person name="Zou C."/>
            <person name="Li K."/>
            <person name="Wang K."/>
            <person name="Li T."/>
            <person name="Gao L."/>
            <person name="Zhang X."/>
            <person name="Wang H."/>
            <person name="Yang Z."/>
            <person name="Liu X."/>
            <person name="Jiang W."/>
            <person name="Mao L."/>
            <person name="Kong X."/>
            <person name="Jiao Y."/>
            <person name="Jia J."/>
        </authorList>
    </citation>
    <scope>NUCLEOTIDE SEQUENCE [LARGE SCALE GENOMIC DNA]</scope>
    <source>
        <strain evidence="3">cv. AL8/78</strain>
    </source>
</reference>
<evidence type="ECO:0000313" key="2">
    <source>
        <dbReference type="EnsemblPlants" id="AET7Gv20520400.2"/>
    </source>
</evidence>
<dbReference type="EnsemblPlants" id="AET7Gv20520400.2">
    <property type="protein sequence ID" value="AET7Gv20520400.2"/>
    <property type="gene ID" value="AET7Gv20520400"/>
</dbReference>
<dbReference type="Gramene" id="AET7Gv20520400.2">
    <property type="protein sequence ID" value="AET7Gv20520400.2"/>
    <property type="gene ID" value="AET7Gv20520400"/>
</dbReference>
<reference evidence="3" key="1">
    <citation type="journal article" date="2014" name="Science">
        <title>Ancient hybridizations among the ancestral genomes of bread wheat.</title>
        <authorList>
            <consortium name="International Wheat Genome Sequencing Consortium,"/>
            <person name="Marcussen T."/>
            <person name="Sandve S.R."/>
            <person name="Heier L."/>
            <person name="Spannagl M."/>
            <person name="Pfeifer M."/>
            <person name="Jakobsen K.S."/>
            <person name="Wulff B.B."/>
            <person name="Steuernagel B."/>
            <person name="Mayer K.F."/>
            <person name="Olsen O.A."/>
        </authorList>
    </citation>
    <scope>NUCLEOTIDE SEQUENCE [LARGE SCALE GENOMIC DNA]</scope>
    <source>
        <strain evidence="3">cv. AL8/78</strain>
    </source>
</reference>
<accession>A0A453RAW8</accession>
<name>A0A453RAW8_AEGTS</name>
<sequence>MLEHLRDVDRVAADAVGPRALGVARGLDALPRSAVALEPGAEADHPHAVALPHAPLGLDVGQLVPQRAAGRVAEPVQRHARRLHVLVRQPQAVLQLVDHGATARVDAEVLERHAEVGQVRFDALVVEHPPRDEGQREQQLLRRREHQGPDRRDVGLERVAGDGHQVLVQVDAPVALVVLLLVHAPVRVVLRAGERAHHAGEPEAGLGAARGQQRRRAAHAEEAVGQQHGGDEPGAAPHPGEVHVADVAAHLVLADDHVGEGRDGREEAAVDDEEVNGVGADARLGEQVVDGGEDDELHLLARGLQVPVRRDEVVRGGQARLLPEPGPLQQPRHEPDAALVNGGPLDERHQLGVLEERAEGDAVAGLGAEAGVVDQVHGARPHHEVQDARGGRDERGQEDVHGPERVQPGEKLLRPDARRADDARDDQRHGEH</sequence>
<feature type="compositionally biased region" description="Basic and acidic residues" evidence="1">
    <location>
        <begin position="381"/>
        <end position="432"/>
    </location>
</feature>
<proteinExistence type="predicted"/>
<feature type="region of interest" description="Disordered" evidence="1">
    <location>
        <begin position="197"/>
        <end position="240"/>
    </location>
</feature>
<feature type="region of interest" description="Disordered" evidence="1">
    <location>
        <begin position="369"/>
        <end position="432"/>
    </location>
</feature>
<reference evidence="2" key="4">
    <citation type="submission" date="2019-03" db="UniProtKB">
        <authorList>
            <consortium name="EnsemblPlants"/>
        </authorList>
    </citation>
    <scope>IDENTIFICATION</scope>
</reference>
<keyword evidence="3" id="KW-1185">Reference proteome</keyword>
<reference evidence="2" key="3">
    <citation type="journal article" date="2017" name="Nature">
        <title>Genome sequence of the progenitor of the wheat D genome Aegilops tauschii.</title>
        <authorList>
            <person name="Luo M.C."/>
            <person name="Gu Y.Q."/>
            <person name="Puiu D."/>
            <person name="Wang H."/>
            <person name="Twardziok S.O."/>
            <person name="Deal K.R."/>
            <person name="Huo N."/>
            <person name="Zhu T."/>
            <person name="Wang L."/>
            <person name="Wang Y."/>
            <person name="McGuire P.E."/>
            <person name="Liu S."/>
            <person name="Long H."/>
            <person name="Ramasamy R.K."/>
            <person name="Rodriguez J.C."/>
            <person name="Van S.L."/>
            <person name="Yuan L."/>
            <person name="Wang Z."/>
            <person name="Xia Z."/>
            <person name="Xiao L."/>
            <person name="Anderson O.D."/>
            <person name="Ouyang S."/>
            <person name="Liang Y."/>
            <person name="Zimin A.V."/>
            <person name="Pertea G."/>
            <person name="Qi P."/>
            <person name="Bennetzen J.L."/>
            <person name="Dai X."/>
            <person name="Dawson M.W."/>
            <person name="Muller H.G."/>
            <person name="Kugler K."/>
            <person name="Rivarola-Duarte L."/>
            <person name="Spannagl M."/>
            <person name="Mayer K.F.X."/>
            <person name="Lu F.H."/>
            <person name="Bevan M.W."/>
            <person name="Leroy P."/>
            <person name="Li P."/>
            <person name="You F.M."/>
            <person name="Sun Q."/>
            <person name="Liu Z."/>
            <person name="Lyons E."/>
            <person name="Wicker T."/>
            <person name="Salzberg S.L."/>
            <person name="Devos K.M."/>
            <person name="Dvorak J."/>
        </authorList>
    </citation>
    <scope>NUCLEOTIDE SEQUENCE [LARGE SCALE GENOMIC DNA]</scope>
    <source>
        <strain evidence="2">cv. AL8/78</strain>
    </source>
</reference>
<dbReference type="Proteomes" id="UP000015105">
    <property type="component" value="Chromosome 7D"/>
</dbReference>
<evidence type="ECO:0000256" key="1">
    <source>
        <dbReference type="SAM" id="MobiDB-lite"/>
    </source>
</evidence>
<feature type="region of interest" description="Disordered" evidence="1">
    <location>
        <begin position="128"/>
        <end position="154"/>
    </location>
</feature>
<protein>
    <submittedName>
        <fullName evidence="2">Uncharacterized protein</fullName>
    </submittedName>
</protein>
<organism evidence="2 3">
    <name type="scientific">Aegilops tauschii subsp. strangulata</name>
    <name type="common">Goatgrass</name>
    <dbReference type="NCBI Taxonomy" id="200361"/>
    <lineage>
        <taxon>Eukaryota</taxon>
        <taxon>Viridiplantae</taxon>
        <taxon>Streptophyta</taxon>
        <taxon>Embryophyta</taxon>
        <taxon>Tracheophyta</taxon>
        <taxon>Spermatophyta</taxon>
        <taxon>Magnoliopsida</taxon>
        <taxon>Liliopsida</taxon>
        <taxon>Poales</taxon>
        <taxon>Poaceae</taxon>
        <taxon>BOP clade</taxon>
        <taxon>Pooideae</taxon>
        <taxon>Triticodae</taxon>
        <taxon>Triticeae</taxon>
        <taxon>Triticinae</taxon>
        <taxon>Aegilops</taxon>
    </lineage>
</organism>
<reference evidence="2" key="5">
    <citation type="journal article" date="2021" name="G3 (Bethesda)">
        <title>Aegilops tauschii genome assembly Aet v5.0 features greater sequence contiguity and improved annotation.</title>
        <authorList>
            <person name="Wang L."/>
            <person name="Zhu T."/>
            <person name="Rodriguez J.C."/>
            <person name="Deal K.R."/>
            <person name="Dubcovsky J."/>
            <person name="McGuire P.E."/>
            <person name="Lux T."/>
            <person name="Spannagl M."/>
            <person name="Mayer K.F.X."/>
            <person name="Baldrich P."/>
            <person name="Meyers B.C."/>
            <person name="Huo N."/>
            <person name="Gu Y.Q."/>
            <person name="Zhou H."/>
            <person name="Devos K.M."/>
            <person name="Bennetzen J.L."/>
            <person name="Unver T."/>
            <person name="Budak H."/>
            <person name="Gulick P.J."/>
            <person name="Galiba G."/>
            <person name="Kalapos B."/>
            <person name="Nelson D.R."/>
            <person name="Li P."/>
            <person name="You F.M."/>
            <person name="Luo M.C."/>
            <person name="Dvorak J."/>
        </authorList>
    </citation>
    <scope>NUCLEOTIDE SEQUENCE [LARGE SCALE GENOMIC DNA]</scope>
    <source>
        <strain evidence="2">cv. AL8/78</strain>
    </source>
</reference>
<dbReference type="AlphaFoldDB" id="A0A453RAW8"/>